<feature type="region of interest" description="Disordered" evidence="1">
    <location>
        <begin position="261"/>
        <end position="288"/>
    </location>
</feature>
<evidence type="ECO:0000256" key="1">
    <source>
        <dbReference type="SAM" id="MobiDB-lite"/>
    </source>
</evidence>
<evidence type="ECO:0000313" key="3">
    <source>
        <dbReference type="Proteomes" id="UP000299102"/>
    </source>
</evidence>
<feature type="region of interest" description="Disordered" evidence="1">
    <location>
        <begin position="76"/>
        <end position="106"/>
    </location>
</feature>
<dbReference type="EMBL" id="BGZK01001954">
    <property type="protein sequence ID" value="GBP88745.1"/>
    <property type="molecule type" value="Genomic_DNA"/>
</dbReference>
<comment type="caution">
    <text evidence="2">The sequence shown here is derived from an EMBL/GenBank/DDBJ whole genome shotgun (WGS) entry which is preliminary data.</text>
</comment>
<sequence>MLYSQATSLATGRTTSIASPSAAVRSWFFHTLVQGAGTGRRTYCCLMPGRLLVGDTTPTDQVVMVKTIISGILPVPSPHRPRARAHAQPSSGGRRRVGGAAQAAHGRPPVVGRWWTPIGSRRHALTVDVDLTERACRPLIRLSTHQTTAARGTCQRAASFDLFVQSCLGVNPVPTPGHPRRARCRRAQRRVGAPDDHRPSRPMNADHVKAAHRRLGSSTRKQHAVAAVLFFFWPLVRVVYLNGEGPRSIGSEPVIVPTMSGRRRRLQRGRRAAQRTLQRPAPGRPYQCALHVRDGRGAEPPAF</sequence>
<dbReference type="Proteomes" id="UP000299102">
    <property type="component" value="Unassembled WGS sequence"/>
</dbReference>
<gene>
    <name evidence="2" type="ORF">EVAR_57915_1</name>
</gene>
<accession>A0A4C1ZQB7</accession>
<keyword evidence="3" id="KW-1185">Reference proteome</keyword>
<name>A0A4C1ZQB7_EUMVA</name>
<proteinExistence type="predicted"/>
<evidence type="ECO:0000313" key="2">
    <source>
        <dbReference type="EMBL" id="GBP88745.1"/>
    </source>
</evidence>
<feature type="compositionally biased region" description="Basic residues" evidence="1">
    <location>
        <begin position="261"/>
        <end position="273"/>
    </location>
</feature>
<dbReference type="AlphaFoldDB" id="A0A4C1ZQB7"/>
<organism evidence="2 3">
    <name type="scientific">Eumeta variegata</name>
    <name type="common">Bagworm moth</name>
    <name type="synonym">Eumeta japonica</name>
    <dbReference type="NCBI Taxonomy" id="151549"/>
    <lineage>
        <taxon>Eukaryota</taxon>
        <taxon>Metazoa</taxon>
        <taxon>Ecdysozoa</taxon>
        <taxon>Arthropoda</taxon>
        <taxon>Hexapoda</taxon>
        <taxon>Insecta</taxon>
        <taxon>Pterygota</taxon>
        <taxon>Neoptera</taxon>
        <taxon>Endopterygota</taxon>
        <taxon>Lepidoptera</taxon>
        <taxon>Glossata</taxon>
        <taxon>Ditrysia</taxon>
        <taxon>Tineoidea</taxon>
        <taxon>Psychidae</taxon>
        <taxon>Oiketicinae</taxon>
        <taxon>Eumeta</taxon>
    </lineage>
</organism>
<reference evidence="2 3" key="1">
    <citation type="journal article" date="2019" name="Commun. Biol.">
        <title>The bagworm genome reveals a unique fibroin gene that provides high tensile strength.</title>
        <authorList>
            <person name="Kono N."/>
            <person name="Nakamura H."/>
            <person name="Ohtoshi R."/>
            <person name="Tomita M."/>
            <person name="Numata K."/>
            <person name="Arakawa K."/>
        </authorList>
    </citation>
    <scope>NUCLEOTIDE SEQUENCE [LARGE SCALE GENOMIC DNA]</scope>
</reference>
<protein>
    <submittedName>
        <fullName evidence="2">Uncharacterized protein</fullName>
    </submittedName>
</protein>